<dbReference type="PANTHER" id="PTHR22594">
    <property type="entry name" value="ASPARTYL/LYSYL-TRNA SYNTHETASE"/>
    <property type="match status" value="1"/>
</dbReference>
<dbReference type="EC" id="6.1.1.22" evidence="7"/>
<dbReference type="Pfam" id="PF00152">
    <property type="entry name" value="tRNA-synt_2"/>
    <property type="match status" value="1"/>
</dbReference>
<dbReference type="CDD" id="cd00776">
    <property type="entry name" value="AsxRS_core"/>
    <property type="match status" value="1"/>
</dbReference>
<dbReference type="NCBIfam" id="TIGR00457">
    <property type="entry name" value="asnS"/>
    <property type="match status" value="1"/>
</dbReference>
<comment type="subcellular location">
    <subcellularLocation>
        <location evidence="7">Cytoplasm</location>
    </subcellularLocation>
</comment>
<accession>A0A7M1XJV4</accession>
<keyword evidence="5 7" id="KW-0648">Protein biosynthesis</keyword>
<proteinExistence type="inferred from homology"/>
<dbReference type="GO" id="GO:0005737">
    <property type="term" value="C:cytoplasm"/>
    <property type="evidence" value="ECO:0007669"/>
    <property type="project" value="UniProtKB-SubCell"/>
</dbReference>
<keyword evidence="7" id="KW-0963">Cytoplasm</keyword>
<gene>
    <name evidence="7" type="primary">asnS</name>
    <name evidence="9" type="ORF">DYE49_01885</name>
</gene>
<dbReference type="AlphaFoldDB" id="A0A7M1XJV4"/>
<sequence>MDLQEKYTISDLFKKVEDKTINELEGVEMTFGGFVRFNRFGGNVGFVALNDGSCFDNLQVVYDNTFADAIKARLGASILAKGKLHITPEAKQPFELQAESVELVGDVDESYPLQKKKMSFEYLRDLPQWRMKTNTFNAVNRIRSTLAYYIHEYFHKNGYYWIHTPILTANDCEGEGQTFDVYADVKHPTEYFNKDNVHLTVSGQLHVEPFALTYGKVYTFGPTFRAEKSNTVRHAAEFWMIEPEIAWAHLADLCNIEEDFLKYVVKNTIKDCPQDMAFFEKWVDKDIMTRLNEFIEKPFARVKYEDAIKILQDAVKNGHKFEVSDINFGLDLGSEHERYLTEVHFKGPIFLTDYPKDIKAFYMKQNDDGRTVGATDLLVPFIGELCGGSEREADYNKLLNRMNELGMNIPAYEWYLDLRKNGSMPHSGFGLGFERLVMLVTGMTNIRDVLPYPRCYKDMEF</sequence>
<dbReference type="KEGG" id="trc:DYE49_01885"/>
<keyword evidence="4 7" id="KW-0067">ATP-binding</keyword>
<evidence type="ECO:0000256" key="3">
    <source>
        <dbReference type="ARBA" id="ARBA00022741"/>
    </source>
</evidence>
<feature type="domain" description="Aminoacyl-transfer RNA synthetases class-II family profile" evidence="8">
    <location>
        <begin position="141"/>
        <end position="451"/>
    </location>
</feature>
<comment type="similarity">
    <text evidence="1 7">Belongs to the class-II aminoacyl-tRNA synthetase family.</text>
</comment>
<dbReference type="Proteomes" id="UP000593591">
    <property type="component" value="Chromosome"/>
</dbReference>
<dbReference type="Gene3D" id="2.40.50.140">
    <property type="entry name" value="Nucleic acid-binding proteins"/>
    <property type="match status" value="1"/>
</dbReference>
<dbReference type="Gene3D" id="3.30.930.10">
    <property type="entry name" value="Bira Bifunctional Protein, Domain 2"/>
    <property type="match status" value="1"/>
</dbReference>
<dbReference type="SUPFAM" id="SSF55681">
    <property type="entry name" value="Class II aaRS and biotin synthetases"/>
    <property type="match status" value="1"/>
</dbReference>
<reference evidence="9 10" key="1">
    <citation type="submission" date="2018-08" db="EMBL/GenBank/DDBJ databases">
        <title>The first complete genome of Treponema rectale (CHPAT), a commensal spirochete of the bovine rectum.</title>
        <authorList>
            <person name="Staton G.J."/>
            <person name="Clegg S.R."/>
            <person name="Carter S.D."/>
            <person name="Radford A.D."/>
            <person name="Darby A."/>
            <person name="Hall N."/>
            <person name="Birtles R.J."/>
            <person name="Evans N.J."/>
        </authorList>
    </citation>
    <scope>NUCLEOTIDE SEQUENCE [LARGE SCALE GENOMIC DNA]</scope>
    <source>
        <strain evidence="9 10">CHPA</strain>
    </source>
</reference>
<dbReference type="NCBIfam" id="NF003037">
    <property type="entry name" value="PRK03932.1"/>
    <property type="match status" value="1"/>
</dbReference>
<evidence type="ECO:0000256" key="2">
    <source>
        <dbReference type="ARBA" id="ARBA00022598"/>
    </source>
</evidence>
<evidence type="ECO:0000256" key="6">
    <source>
        <dbReference type="ARBA" id="ARBA00023146"/>
    </source>
</evidence>
<dbReference type="PROSITE" id="PS50862">
    <property type="entry name" value="AA_TRNA_LIGASE_II"/>
    <property type="match status" value="1"/>
</dbReference>
<keyword evidence="3 7" id="KW-0547">Nucleotide-binding</keyword>
<dbReference type="InterPro" id="IPR002312">
    <property type="entry name" value="Asp/Asn-tRNA-synth_IIb"/>
</dbReference>
<dbReference type="GO" id="GO:0003676">
    <property type="term" value="F:nucleic acid binding"/>
    <property type="evidence" value="ECO:0007669"/>
    <property type="project" value="InterPro"/>
</dbReference>
<evidence type="ECO:0000256" key="5">
    <source>
        <dbReference type="ARBA" id="ARBA00022917"/>
    </source>
</evidence>
<evidence type="ECO:0000256" key="1">
    <source>
        <dbReference type="ARBA" id="ARBA00008226"/>
    </source>
</evidence>
<keyword evidence="2 7" id="KW-0436">Ligase</keyword>
<dbReference type="HAMAP" id="MF_00534">
    <property type="entry name" value="Asn_tRNA_synth"/>
    <property type="match status" value="1"/>
</dbReference>
<name>A0A7M1XJV4_9SPIR</name>
<protein>
    <recommendedName>
        <fullName evidence="7">Asparagine--tRNA ligase</fullName>
        <ecNumber evidence="7">6.1.1.22</ecNumber>
    </recommendedName>
    <alternativeName>
        <fullName evidence="7">Asparaginyl-tRNA synthetase</fullName>
        <shortName evidence="7">AsnRS</shortName>
    </alternativeName>
</protein>
<dbReference type="InterPro" id="IPR004522">
    <property type="entry name" value="Asn-tRNA-ligase"/>
</dbReference>
<dbReference type="GO" id="GO:0005524">
    <property type="term" value="F:ATP binding"/>
    <property type="evidence" value="ECO:0007669"/>
    <property type="project" value="UniProtKB-UniRule"/>
</dbReference>
<dbReference type="PANTHER" id="PTHR22594:SF34">
    <property type="entry name" value="ASPARAGINE--TRNA LIGASE, MITOCHONDRIAL-RELATED"/>
    <property type="match status" value="1"/>
</dbReference>
<dbReference type="GO" id="GO:0006421">
    <property type="term" value="P:asparaginyl-tRNA aminoacylation"/>
    <property type="evidence" value="ECO:0007669"/>
    <property type="project" value="UniProtKB-UniRule"/>
</dbReference>
<evidence type="ECO:0000256" key="7">
    <source>
        <dbReference type="HAMAP-Rule" id="MF_00534"/>
    </source>
</evidence>
<comment type="subunit">
    <text evidence="7">Homodimer.</text>
</comment>
<dbReference type="InterPro" id="IPR004364">
    <property type="entry name" value="Aa-tRNA-synt_II"/>
</dbReference>
<evidence type="ECO:0000256" key="4">
    <source>
        <dbReference type="ARBA" id="ARBA00022840"/>
    </source>
</evidence>
<dbReference type="GO" id="GO:0004816">
    <property type="term" value="F:asparagine-tRNA ligase activity"/>
    <property type="evidence" value="ECO:0007669"/>
    <property type="project" value="UniProtKB-UniRule"/>
</dbReference>
<dbReference type="FunFam" id="3.30.930.10:FF:000016">
    <property type="entry name" value="Asparagine--tRNA ligase"/>
    <property type="match status" value="1"/>
</dbReference>
<dbReference type="EMBL" id="CP031517">
    <property type="protein sequence ID" value="QOS39265.1"/>
    <property type="molecule type" value="Genomic_DNA"/>
</dbReference>
<evidence type="ECO:0000313" key="10">
    <source>
        <dbReference type="Proteomes" id="UP000593591"/>
    </source>
</evidence>
<dbReference type="InterPro" id="IPR012340">
    <property type="entry name" value="NA-bd_OB-fold"/>
</dbReference>
<dbReference type="SUPFAM" id="SSF50249">
    <property type="entry name" value="Nucleic acid-binding proteins"/>
    <property type="match status" value="1"/>
</dbReference>
<keyword evidence="6 7" id="KW-0030">Aminoacyl-tRNA synthetase</keyword>
<dbReference type="PRINTS" id="PR01042">
    <property type="entry name" value="TRNASYNTHASP"/>
</dbReference>
<dbReference type="CDD" id="cd04318">
    <property type="entry name" value="EcAsnRS_like_N"/>
    <property type="match status" value="1"/>
</dbReference>
<comment type="catalytic activity">
    <reaction evidence="7">
        <text>tRNA(Asn) + L-asparagine + ATP = L-asparaginyl-tRNA(Asn) + AMP + diphosphate + H(+)</text>
        <dbReference type="Rhea" id="RHEA:11180"/>
        <dbReference type="Rhea" id="RHEA-COMP:9659"/>
        <dbReference type="Rhea" id="RHEA-COMP:9674"/>
        <dbReference type="ChEBI" id="CHEBI:15378"/>
        <dbReference type="ChEBI" id="CHEBI:30616"/>
        <dbReference type="ChEBI" id="CHEBI:33019"/>
        <dbReference type="ChEBI" id="CHEBI:58048"/>
        <dbReference type="ChEBI" id="CHEBI:78442"/>
        <dbReference type="ChEBI" id="CHEBI:78515"/>
        <dbReference type="ChEBI" id="CHEBI:456215"/>
        <dbReference type="EC" id="6.1.1.22"/>
    </reaction>
</comment>
<dbReference type="InterPro" id="IPR045864">
    <property type="entry name" value="aa-tRNA-synth_II/BPL/LPL"/>
</dbReference>
<dbReference type="InterPro" id="IPR006195">
    <property type="entry name" value="aa-tRNA-synth_II"/>
</dbReference>
<evidence type="ECO:0000259" key="8">
    <source>
        <dbReference type="PROSITE" id="PS50862"/>
    </source>
</evidence>
<evidence type="ECO:0000313" key="9">
    <source>
        <dbReference type="EMBL" id="QOS39265.1"/>
    </source>
</evidence>
<organism evidence="9 10">
    <name type="scientific">Treponema rectale</name>
    <dbReference type="NCBI Taxonomy" id="744512"/>
    <lineage>
        <taxon>Bacteria</taxon>
        <taxon>Pseudomonadati</taxon>
        <taxon>Spirochaetota</taxon>
        <taxon>Spirochaetia</taxon>
        <taxon>Spirochaetales</taxon>
        <taxon>Treponemataceae</taxon>
        <taxon>Treponema</taxon>
    </lineage>
</organism>